<keyword evidence="2" id="KW-0511">Multifunctional enzyme</keyword>
<protein>
    <recommendedName>
        <fullName evidence="4">PKS/mFAS DH domain-containing protein</fullName>
    </recommendedName>
</protein>
<evidence type="ECO:0000256" key="3">
    <source>
        <dbReference type="PROSITE-ProRule" id="PRU01363"/>
    </source>
</evidence>
<dbReference type="PROSITE" id="PS52019">
    <property type="entry name" value="PKS_MFAS_DH"/>
    <property type="match status" value="1"/>
</dbReference>
<evidence type="ECO:0000259" key="4">
    <source>
        <dbReference type="PROSITE" id="PS52019"/>
    </source>
</evidence>
<dbReference type="InterPro" id="IPR050091">
    <property type="entry name" value="PKS_NRPS_Biosynth_Enz"/>
</dbReference>
<proteinExistence type="predicted"/>
<feature type="region of interest" description="N-terminal hotdog fold" evidence="3">
    <location>
        <begin position="1"/>
        <end position="20"/>
    </location>
</feature>
<evidence type="ECO:0000256" key="1">
    <source>
        <dbReference type="ARBA" id="ARBA00022679"/>
    </source>
</evidence>
<dbReference type="RefSeq" id="WP_206343068.1">
    <property type="nucleotide sequence ID" value="NZ_JAAKZX010000517.1"/>
</dbReference>
<dbReference type="InterPro" id="IPR049551">
    <property type="entry name" value="PKS_DH_C"/>
</dbReference>
<sequence length="210" mass="22059">PDEEWTRHVSGALSQAAVTGPVDLGAWPPPGASPIELDGFYEAYGRLGYAYGPSFQGLRAAWLRGDEVFAEVSLPSNEQDVAENFILHPALLDAALQAAGAGAFFDSGGVMRLPFAWSGVSVFAAGASTLRVRLSPAGSDAMTVALADLTGAPVALVDRLVIPEMSPDQQERVRGKGKEKPFALEWVPLAAPTHESSVSSERWVVVGEGG</sequence>
<reference evidence="5 6" key="1">
    <citation type="submission" date="2020-02" db="EMBL/GenBank/DDBJ databases">
        <title>Whole-genome analyses of novel actinobacteria.</title>
        <authorList>
            <person name="Sahin N."/>
            <person name="Tokatli A."/>
        </authorList>
    </citation>
    <scope>NUCLEOTIDE SEQUENCE [LARGE SCALE GENOMIC DNA]</scope>
    <source>
        <strain evidence="5 6">YC419</strain>
    </source>
</reference>
<gene>
    <name evidence="5" type="ORF">G6048_48460</name>
</gene>
<dbReference type="EMBL" id="JAAKZX010000517">
    <property type="protein sequence ID" value="NGO49552.1"/>
    <property type="molecule type" value="Genomic_DNA"/>
</dbReference>
<dbReference type="Proteomes" id="UP001518140">
    <property type="component" value="Unassembled WGS sequence"/>
</dbReference>
<dbReference type="InterPro" id="IPR049900">
    <property type="entry name" value="PKS_mFAS_DH"/>
</dbReference>
<dbReference type="PANTHER" id="PTHR43775:SF51">
    <property type="entry name" value="INACTIVE PHENOLPHTHIOCEROL SYNTHESIS POLYKETIDE SYNTHASE TYPE I PKS1-RELATED"/>
    <property type="match status" value="1"/>
</dbReference>
<dbReference type="PANTHER" id="PTHR43775">
    <property type="entry name" value="FATTY ACID SYNTHASE"/>
    <property type="match status" value="1"/>
</dbReference>
<feature type="non-terminal residue" evidence="5">
    <location>
        <position position="1"/>
    </location>
</feature>
<name>A0ABX0E7C8_9ACTN</name>
<feature type="region of interest" description="C-terminal hotdog fold" evidence="3">
    <location>
        <begin position="32"/>
        <end position="171"/>
    </location>
</feature>
<feature type="non-terminal residue" evidence="5">
    <location>
        <position position="210"/>
    </location>
</feature>
<keyword evidence="1" id="KW-0808">Transferase</keyword>
<keyword evidence="6" id="KW-1185">Reference proteome</keyword>
<dbReference type="Gene3D" id="3.10.129.110">
    <property type="entry name" value="Polyketide synthase dehydratase"/>
    <property type="match status" value="1"/>
</dbReference>
<comment type="caution">
    <text evidence="3">Lacks conserved residue(s) required for the propagation of feature annotation.</text>
</comment>
<feature type="domain" description="PKS/mFAS DH" evidence="4">
    <location>
        <begin position="1"/>
        <end position="171"/>
    </location>
</feature>
<accession>A0ABX0E7C8</accession>
<dbReference type="InterPro" id="IPR042104">
    <property type="entry name" value="PKS_dehydratase_sf"/>
</dbReference>
<evidence type="ECO:0000313" key="6">
    <source>
        <dbReference type="Proteomes" id="UP001518140"/>
    </source>
</evidence>
<comment type="caution">
    <text evidence="5">The sequence shown here is derived from an EMBL/GenBank/DDBJ whole genome shotgun (WGS) entry which is preliminary data.</text>
</comment>
<dbReference type="Pfam" id="PF14765">
    <property type="entry name" value="PS-DH"/>
    <property type="match status" value="1"/>
</dbReference>
<evidence type="ECO:0000313" key="5">
    <source>
        <dbReference type="EMBL" id="NGO49552.1"/>
    </source>
</evidence>
<organism evidence="5 6">
    <name type="scientific">Streptomyces ureilyticus</name>
    <dbReference type="NCBI Taxonomy" id="1775131"/>
    <lineage>
        <taxon>Bacteria</taxon>
        <taxon>Bacillati</taxon>
        <taxon>Actinomycetota</taxon>
        <taxon>Actinomycetes</taxon>
        <taxon>Kitasatosporales</taxon>
        <taxon>Streptomycetaceae</taxon>
        <taxon>Streptomyces</taxon>
    </lineage>
</organism>
<evidence type="ECO:0000256" key="2">
    <source>
        <dbReference type="ARBA" id="ARBA00023268"/>
    </source>
</evidence>